<dbReference type="AlphaFoldDB" id="A0A0H5C5U8"/>
<organism evidence="3 4">
    <name type="scientific">Candidatus Westeberhardia cardiocondylae</name>
    <dbReference type="NCBI Taxonomy" id="1594731"/>
    <lineage>
        <taxon>Bacteria</taxon>
        <taxon>Pseudomonadati</taxon>
        <taxon>Pseudomonadota</taxon>
        <taxon>Gammaproteobacteria</taxon>
        <taxon>Enterobacterales</taxon>
        <taxon>Enterobacteriaceae</taxon>
        <taxon>ant endosymbionts</taxon>
        <taxon>Candidatus Westeberhardia</taxon>
    </lineage>
</organism>
<dbReference type="EMBL" id="LN774881">
    <property type="protein sequence ID" value="CEN32336.1"/>
    <property type="molecule type" value="Genomic_DNA"/>
</dbReference>
<name>A0A0H5C5U8_9ENTR</name>
<dbReference type="Proteomes" id="UP000242753">
    <property type="component" value="Chromosome I"/>
</dbReference>
<feature type="transmembrane region" description="Helical" evidence="1">
    <location>
        <begin position="12"/>
        <end position="34"/>
    </location>
</feature>
<reference evidence="4" key="1">
    <citation type="submission" date="2015-01" db="EMBL/GenBank/DDBJ databases">
        <authorList>
            <person name="Manzano-Marin A."/>
            <person name="Manzano-Marin A."/>
        </authorList>
    </citation>
    <scope>NUCLEOTIDE SEQUENCE [LARGE SCALE GENOMIC DNA]</scope>
    <source>
        <strain evidence="4">obscurior</strain>
    </source>
</reference>
<dbReference type="SMART" id="SM00450">
    <property type="entry name" value="RHOD"/>
    <property type="match status" value="1"/>
</dbReference>
<dbReference type="CDD" id="cd00158">
    <property type="entry name" value="RHOD"/>
    <property type="match status" value="1"/>
</dbReference>
<dbReference type="SUPFAM" id="SSF52821">
    <property type="entry name" value="Rhodanese/Cell cycle control phosphatase"/>
    <property type="match status" value="1"/>
</dbReference>
<dbReference type="PROSITE" id="PS50206">
    <property type="entry name" value="RHODANESE_3"/>
    <property type="match status" value="1"/>
</dbReference>
<dbReference type="KEGG" id="wca:WEOB_408"/>
<proteinExistence type="predicted"/>
<dbReference type="RefSeq" id="WP_281263873.1">
    <property type="nucleotide sequence ID" value="NZ_LN774881.1"/>
</dbReference>
<dbReference type="STRING" id="1594731.WEOB_408"/>
<evidence type="ECO:0000313" key="3">
    <source>
        <dbReference type="EMBL" id="CEN32336.1"/>
    </source>
</evidence>
<keyword evidence="1" id="KW-0472">Membrane</keyword>
<dbReference type="Pfam" id="PF00581">
    <property type="entry name" value="Rhodanese"/>
    <property type="match status" value="1"/>
</dbReference>
<evidence type="ECO:0000313" key="4">
    <source>
        <dbReference type="Proteomes" id="UP000242753"/>
    </source>
</evidence>
<sequence>MQRITQFFMNHFILSMIWLVLFFLLIFLFIWNFFSKVEEIFHTDVINLINRENAVIVDLRSRSEYKRGHIINSINFLPEEIKSKKFNTLYVIRNQPIVLVCSNGFSSRSFAENLISHDFKRVYVLKEGIFGWKEKKFPLVSNI</sequence>
<accession>A0A0H5C5U8</accession>
<dbReference type="InterPro" id="IPR050229">
    <property type="entry name" value="GlpE_sulfurtransferase"/>
</dbReference>
<dbReference type="Gene3D" id="3.40.250.10">
    <property type="entry name" value="Rhodanese-like domain"/>
    <property type="match status" value="1"/>
</dbReference>
<dbReference type="InterPro" id="IPR036873">
    <property type="entry name" value="Rhodanese-like_dom_sf"/>
</dbReference>
<keyword evidence="1" id="KW-1133">Transmembrane helix</keyword>
<protein>
    <submittedName>
        <fullName evidence="3">Uncharacterized protein yibN</fullName>
    </submittedName>
</protein>
<dbReference type="PANTHER" id="PTHR43031">
    <property type="entry name" value="FAD-DEPENDENT OXIDOREDUCTASE"/>
    <property type="match status" value="1"/>
</dbReference>
<evidence type="ECO:0000259" key="2">
    <source>
        <dbReference type="PROSITE" id="PS50206"/>
    </source>
</evidence>
<dbReference type="PANTHER" id="PTHR43031:SF18">
    <property type="entry name" value="RHODANESE-RELATED SULFURTRANSFERASES"/>
    <property type="match status" value="1"/>
</dbReference>
<keyword evidence="1" id="KW-0812">Transmembrane</keyword>
<dbReference type="InterPro" id="IPR001763">
    <property type="entry name" value="Rhodanese-like_dom"/>
</dbReference>
<evidence type="ECO:0000256" key="1">
    <source>
        <dbReference type="SAM" id="Phobius"/>
    </source>
</evidence>
<gene>
    <name evidence="3" type="primary">yibN</name>
    <name evidence="3" type="ORF">WEOB_408</name>
</gene>
<feature type="domain" description="Rhodanese" evidence="2">
    <location>
        <begin position="50"/>
        <end position="141"/>
    </location>
</feature>
<keyword evidence="4" id="KW-1185">Reference proteome</keyword>